<evidence type="ECO:0000259" key="5">
    <source>
        <dbReference type="PROSITE" id="PS50931"/>
    </source>
</evidence>
<dbReference type="InterPro" id="IPR000847">
    <property type="entry name" value="LysR_HTH_N"/>
</dbReference>
<dbReference type="RefSeq" id="WP_147151963.1">
    <property type="nucleotide sequence ID" value="NZ_BKAJ01000082.1"/>
</dbReference>
<dbReference type="GO" id="GO:0006351">
    <property type="term" value="P:DNA-templated transcription"/>
    <property type="evidence" value="ECO:0007669"/>
    <property type="project" value="TreeGrafter"/>
</dbReference>
<dbReference type="PANTHER" id="PTHR30537:SF74">
    <property type="entry name" value="HTH-TYPE TRANSCRIPTIONAL REGULATOR TRPI"/>
    <property type="match status" value="1"/>
</dbReference>
<dbReference type="SUPFAM" id="SSF46785">
    <property type="entry name" value="Winged helix' DNA-binding domain"/>
    <property type="match status" value="1"/>
</dbReference>
<dbReference type="GO" id="GO:0043565">
    <property type="term" value="F:sequence-specific DNA binding"/>
    <property type="evidence" value="ECO:0007669"/>
    <property type="project" value="TreeGrafter"/>
</dbReference>
<dbReference type="NCBIfam" id="NF008352">
    <property type="entry name" value="PRK11139.1"/>
    <property type="match status" value="1"/>
</dbReference>
<dbReference type="FunFam" id="1.10.10.10:FF:000038">
    <property type="entry name" value="Glycine cleavage system transcriptional activator"/>
    <property type="match status" value="1"/>
</dbReference>
<dbReference type="PROSITE" id="PS50931">
    <property type="entry name" value="HTH_LYSR"/>
    <property type="match status" value="1"/>
</dbReference>
<accession>A0A512NF22</accession>
<keyword evidence="4" id="KW-0804">Transcription</keyword>
<dbReference type="PRINTS" id="PR00039">
    <property type="entry name" value="HTHLYSR"/>
</dbReference>
<comment type="similarity">
    <text evidence="1">Belongs to the LysR transcriptional regulatory family.</text>
</comment>
<gene>
    <name evidence="6" type="ORF">RSO01_47130</name>
</gene>
<comment type="caution">
    <text evidence="6">The sequence shown here is derived from an EMBL/GenBank/DDBJ whole genome shotgun (WGS) entry which is preliminary data.</text>
</comment>
<proteinExistence type="inferred from homology"/>
<dbReference type="OrthoDB" id="9794694at2"/>
<reference evidence="6 7" key="1">
    <citation type="submission" date="2019-07" db="EMBL/GenBank/DDBJ databases">
        <title>Whole genome shotgun sequence of Reyranella soli NBRC 108950.</title>
        <authorList>
            <person name="Hosoyama A."/>
            <person name="Uohara A."/>
            <person name="Ohji S."/>
            <person name="Ichikawa N."/>
        </authorList>
    </citation>
    <scope>NUCLEOTIDE SEQUENCE [LARGE SCALE GENOMIC DNA]</scope>
    <source>
        <strain evidence="6 7">NBRC 108950</strain>
    </source>
</reference>
<dbReference type="Gene3D" id="3.40.190.10">
    <property type="entry name" value="Periplasmic binding protein-like II"/>
    <property type="match status" value="2"/>
</dbReference>
<dbReference type="Proteomes" id="UP000321058">
    <property type="component" value="Unassembled WGS sequence"/>
</dbReference>
<dbReference type="Pfam" id="PF00126">
    <property type="entry name" value="HTH_1"/>
    <property type="match status" value="1"/>
</dbReference>
<evidence type="ECO:0000256" key="1">
    <source>
        <dbReference type="ARBA" id="ARBA00009437"/>
    </source>
</evidence>
<organism evidence="6 7">
    <name type="scientific">Reyranella soli</name>
    <dbReference type="NCBI Taxonomy" id="1230389"/>
    <lineage>
        <taxon>Bacteria</taxon>
        <taxon>Pseudomonadati</taxon>
        <taxon>Pseudomonadota</taxon>
        <taxon>Alphaproteobacteria</taxon>
        <taxon>Hyphomicrobiales</taxon>
        <taxon>Reyranellaceae</taxon>
        <taxon>Reyranella</taxon>
    </lineage>
</organism>
<evidence type="ECO:0000313" key="7">
    <source>
        <dbReference type="Proteomes" id="UP000321058"/>
    </source>
</evidence>
<dbReference type="CDD" id="cd08432">
    <property type="entry name" value="PBP2_GcdR_TrpI_HvrB_AmpR_like"/>
    <property type="match status" value="1"/>
</dbReference>
<dbReference type="FunFam" id="3.40.190.10:FF:000017">
    <property type="entry name" value="Glycine cleavage system transcriptional activator"/>
    <property type="match status" value="1"/>
</dbReference>
<dbReference type="EMBL" id="BKAJ01000082">
    <property type="protein sequence ID" value="GEP57547.1"/>
    <property type="molecule type" value="Genomic_DNA"/>
</dbReference>
<dbReference type="Pfam" id="PF03466">
    <property type="entry name" value="LysR_substrate"/>
    <property type="match status" value="1"/>
</dbReference>
<protein>
    <submittedName>
        <fullName evidence="6">Transcriptional regulator</fullName>
    </submittedName>
</protein>
<keyword evidence="2" id="KW-0805">Transcription regulation</keyword>
<evidence type="ECO:0000256" key="4">
    <source>
        <dbReference type="ARBA" id="ARBA00023163"/>
    </source>
</evidence>
<dbReference type="Gene3D" id="1.10.10.10">
    <property type="entry name" value="Winged helix-like DNA-binding domain superfamily/Winged helix DNA-binding domain"/>
    <property type="match status" value="1"/>
</dbReference>
<feature type="domain" description="HTH lysR-type" evidence="5">
    <location>
        <begin position="6"/>
        <end position="63"/>
    </location>
</feature>
<dbReference type="AlphaFoldDB" id="A0A512NF22"/>
<name>A0A512NF22_9HYPH</name>
<sequence>MKRTLPPLNGLRAFEAAARHMSFTDAADELSVTQAAISHQVRGLEQRLGLKLFVRRNRSLLLSEAGQAYLPAVRAAFDQLNEATEKLLQKDRGGHLTVTTTSSFAVKWLVPRLGGFQRANPEIDVRVSTGTGLVDFSREDVDIGIRYGRGHWPSLTAERLMSEDIMPVCAPSLVKGPNGLKKPADLKRFTLLHIGPFPDDWQIWLTAAGVKGVDSTRGTSFDFSLAAYQAAMDGLGVALGRHALVAPDLKAGRLVVPFDFKMSSDAAYYLVYPPEAIRRRKIKAFRDWIVSLSEVQQEQPQQPRAA</sequence>
<keyword evidence="3" id="KW-0238">DNA-binding</keyword>
<dbReference type="SUPFAM" id="SSF53850">
    <property type="entry name" value="Periplasmic binding protein-like II"/>
    <property type="match status" value="1"/>
</dbReference>
<evidence type="ECO:0000313" key="6">
    <source>
        <dbReference type="EMBL" id="GEP57547.1"/>
    </source>
</evidence>
<dbReference type="InterPro" id="IPR036390">
    <property type="entry name" value="WH_DNA-bd_sf"/>
</dbReference>
<dbReference type="GO" id="GO:0003700">
    <property type="term" value="F:DNA-binding transcription factor activity"/>
    <property type="evidence" value="ECO:0007669"/>
    <property type="project" value="InterPro"/>
</dbReference>
<dbReference type="PANTHER" id="PTHR30537">
    <property type="entry name" value="HTH-TYPE TRANSCRIPTIONAL REGULATOR"/>
    <property type="match status" value="1"/>
</dbReference>
<keyword evidence="7" id="KW-1185">Reference proteome</keyword>
<dbReference type="InterPro" id="IPR036388">
    <property type="entry name" value="WH-like_DNA-bd_sf"/>
</dbReference>
<evidence type="ECO:0000256" key="2">
    <source>
        <dbReference type="ARBA" id="ARBA00023015"/>
    </source>
</evidence>
<dbReference type="InterPro" id="IPR005119">
    <property type="entry name" value="LysR_subst-bd"/>
</dbReference>
<dbReference type="InterPro" id="IPR058163">
    <property type="entry name" value="LysR-type_TF_proteobact-type"/>
</dbReference>
<evidence type="ECO:0000256" key="3">
    <source>
        <dbReference type="ARBA" id="ARBA00023125"/>
    </source>
</evidence>